<keyword evidence="1" id="KW-1134">Transmembrane beta strand</keyword>
<dbReference type="InterPro" id="IPR037066">
    <property type="entry name" value="Plug_dom_sf"/>
</dbReference>
<dbReference type="EMBL" id="CP045652">
    <property type="protein sequence ID" value="QGA24856.1"/>
    <property type="molecule type" value="Genomic_DNA"/>
</dbReference>
<sequence>MILLTRIMKRLLYLFTVVLLSLQIHITFAQDINKLQEQLFDYASNHPQEKIHVHTDRNLYSAGETIWYKAYTVIDIENQLSTLSNLVHIDLIDPKGSIIASRLHANISGLSSGDIELTDTLVEGSYRLRAYTNWMRNDSSYYFFEKVIEIGNMRTDELFTNVSLVSMDGIQYYQIKVNNTDGSLLPKTAVRYDIFDQNKPVDKGRATLNENGEILIKVDNKNRGKGILLSIKKPDRRTIKKYINGKSFFSENDVQFFPEGGNYLSNELNKIAFKATNPQGRGIPATVNIITNSNDTAGRVKSNELGMAATTVFLSDNTTYRAEVKFNDGSTKTVALPTGAKSGYNMLVATNFNKIYTQVNLTEDHLNGKDIYIIYQHLGKVFYIAKQLATKKNLTFIKEQKDLPTGVITISILDHMLTPVAERAYFNNKSYKTTLQVTLDKNSYSKRSKVSSDIILGTTVDSLTTAALSASVVNLSHIGTSSEEGINILSSLLLQADVKGYIERPSFYFNADGSYKTEDLDRLLLTQGWRKIAWKNLDSLDKKPKFQAEKAINLAGFARKIGRKAPVPNAKIQLISTNNYMEFIDTVANENGYFEFNNLIFPDSIKFIVSARDQKDKKNIDLSLVNTPPAEINQERNGPLLNNSINSLFKNELLANSEFYTELEKKGLMDKTIQIEEVIVRAVRPKAAEHSSNLNRPGNADQVITAEELSSCPNLEACLNGRLFGVIFRNGKPYMTRGNDSPMQIIVDGMYTEADMLSMISAQDVESVEVLKSVSYTSVYGMYGGNGVLIITTKRGGGFATNSKPTGMLVAQPQGLSLVKEFYKPVYEPNSTSGFQRDLRTTIHWEPNIITTKDGKAHFDFYTSDEAGTYRITLEGIDLKGNLYRRVTDFDVK</sequence>
<reference evidence="3 4" key="1">
    <citation type="submission" date="2019-10" db="EMBL/GenBank/DDBJ databases">
        <authorList>
            <person name="Dong K."/>
        </authorList>
    </citation>
    <scope>NUCLEOTIDE SEQUENCE [LARGE SCALE GENOMIC DNA]</scope>
    <source>
        <strain evidence="4">dk4302</strain>
    </source>
</reference>
<organism evidence="3 4">
    <name type="scientific">Sphingobacterium zhuxiongii</name>
    <dbReference type="NCBI Taxonomy" id="2662364"/>
    <lineage>
        <taxon>Bacteria</taxon>
        <taxon>Pseudomonadati</taxon>
        <taxon>Bacteroidota</taxon>
        <taxon>Sphingobacteriia</taxon>
        <taxon>Sphingobacteriales</taxon>
        <taxon>Sphingobacteriaceae</taxon>
        <taxon>Sphingobacterium</taxon>
    </lineage>
</organism>
<dbReference type="Gene3D" id="2.60.40.1930">
    <property type="match status" value="1"/>
</dbReference>
<evidence type="ECO:0000313" key="4">
    <source>
        <dbReference type="Proteomes" id="UP000326921"/>
    </source>
</evidence>
<dbReference type="AlphaFoldDB" id="A0A5Q0Q674"/>
<dbReference type="Pfam" id="PF01835">
    <property type="entry name" value="MG2"/>
    <property type="match status" value="1"/>
</dbReference>
<keyword evidence="3" id="KW-0675">Receptor</keyword>
<dbReference type="SUPFAM" id="SSF56935">
    <property type="entry name" value="Porins"/>
    <property type="match status" value="1"/>
</dbReference>
<dbReference type="KEGG" id="sphe:GFH32_00270"/>
<accession>A0A5Q0Q674</accession>
<keyword evidence="4" id="KW-1185">Reference proteome</keyword>
<gene>
    <name evidence="3" type="ORF">GFH32_00270</name>
</gene>
<dbReference type="Gene3D" id="2.170.130.10">
    <property type="entry name" value="TonB-dependent receptor, plug domain"/>
    <property type="match status" value="1"/>
</dbReference>
<evidence type="ECO:0000259" key="2">
    <source>
        <dbReference type="Pfam" id="PF01835"/>
    </source>
</evidence>
<keyword evidence="1" id="KW-0812">Transmembrane</keyword>
<protein>
    <submittedName>
        <fullName evidence="3">TonB-dependent receptor plug domain-containing protein</fullName>
    </submittedName>
</protein>
<dbReference type="GO" id="GO:0009279">
    <property type="term" value="C:cell outer membrane"/>
    <property type="evidence" value="ECO:0007669"/>
    <property type="project" value="UniProtKB-SubCell"/>
</dbReference>
<keyword evidence="1" id="KW-0472">Membrane</keyword>
<name>A0A5Q0Q674_9SPHI</name>
<keyword evidence="1" id="KW-0813">Transport</keyword>
<feature type="domain" description="Macroglobulin" evidence="2">
    <location>
        <begin position="50"/>
        <end position="144"/>
    </location>
</feature>
<dbReference type="Proteomes" id="UP000326921">
    <property type="component" value="Chromosome"/>
</dbReference>
<proteinExistence type="inferred from homology"/>
<comment type="similarity">
    <text evidence="1">Belongs to the TonB-dependent receptor family.</text>
</comment>
<dbReference type="GO" id="GO:0004866">
    <property type="term" value="F:endopeptidase inhibitor activity"/>
    <property type="evidence" value="ECO:0007669"/>
    <property type="project" value="InterPro"/>
</dbReference>
<comment type="subcellular location">
    <subcellularLocation>
        <location evidence="1">Cell outer membrane</location>
        <topology evidence="1">Multi-pass membrane protein</topology>
    </subcellularLocation>
</comment>
<evidence type="ECO:0000313" key="3">
    <source>
        <dbReference type="EMBL" id="QGA24856.1"/>
    </source>
</evidence>
<evidence type="ECO:0000256" key="1">
    <source>
        <dbReference type="PROSITE-ProRule" id="PRU01360"/>
    </source>
</evidence>
<dbReference type="InterPro" id="IPR039426">
    <property type="entry name" value="TonB-dep_rcpt-like"/>
</dbReference>
<dbReference type="PROSITE" id="PS52016">
    <property type="entry name" value="TONB_DEPENDENT_REC_3"/>
    <property type="match status" value="1"/>
</dbReference>
<dbReference type="InterPro" id="IPR002890">
    <property type="entry name" value="MG2"/>
</dbReference>
<keyword evidence="1" id="KW-0998">Cell outer membrane</keyword>